<dbReference type="CDD" id="cd15039">
    <property type="entry name" value="7tmB3_Methuselah-like"/>
    <property type="match status" value="1"/>
</dbReference>
<dbReference type="Proteomes" id="UP001186944">
    <property type="component" value="Unassembled WGS sequence"/>
</dbReference>
<evidence type="ECO:0000256" key="4">
    <source>
        <dbReference type="ARBA" id="ARBA00023136"/>
    </source>
</evidence>
<feature type="transmembrane region" description="Helical" evidence="5">
    <location>
        <begin position="35"/>
        <end position="53"/>
    </location>
</feature>
<protein>
    <recommendedName>
        <fullName evidence="6">G-protein coupled receptors family 2 profile 2 domain-containing protein</fullName>
    </recommendedName>
</protein>
<evidence type="ECO:0000256" key="5">
    <source>
        <dbReference type="SAM" id="Phobius"/>
    </source>
</evidence>
<feature type="domain" description="G-protein coupled receptors family 2 profile 2" evidence="6">
    <location>
        <begin position="1"/>
        <end position="217"/>
    </location>
</feature>
<evidence type="ECO:0000313" key="8">
    <source>
        <dbReference type="Proteomes" id="UP001186944"/>
    </source>
</evidence>
<dbReference type="GO" id="GO:0007166">
    <property type="term" value="P:cell surface receptor signaling pathway"/>
    <property type="evidence" value="ECO:0007669"/>
    <property type="project" value="InterPro"/>
</dbReference>
<dbReference type="PANTHER" id="PTHR45902">
    <property type="entry name" value="LATROPHILIN RECEPTOR-LIKE PROTEIN A"/>
    <property type="match status" value="1"/>
</dbReference>
<evidence type="ECO:0000259" key="6">
    <source>
        <dbReference type="PROSITE" id="PS50261"/>
    </source>
</evidence>
<dbReference type="Gene3D" id="1.20.1070.10">
    <property type="entry name" value="Rhodopsin 7-helix transmembrane proteins"/>
    <property type="match status" value="1"/>
</dbReference>
<accession>A0AA89CBH9</accession>
<dbReference type="PANTHER" id="PTHR45902:SF4">
    <property type="entry name" value="G-PROTEIN COUPLED RECEPTORS FAMILY 2 PROFILE 2 DOMAIN-CONTAINING PROTEIN"/>
    <property type="match status" value="1"/>
</dbReference>
<feature type="transmembrane region" description="Helical" evidence="5">
    <location>
        <begin position="168"/>
        <end position="185"/>
    </location>
</feature>
<keyword evidence="4 5" id="KW-0472">Membrane</keyword>
<comment type="subcellular location">
    <subcellularLocation>
        <location evidence="1">Membrane</location>
        <topology evidence="1">Multi-pass membrane protein</topology>
    </subcellularLocation>
</comment>
<keyword evidence="2 5" id="KW-0812">Transmembrane</keyword>
<reference evidence="7" key="1">
    <citation type="submission" date="2019-08" db="EMBL/GenBank/DDBJ databases">
        <title>The improved chromosome-level genome for the pearl oyster Pinctada fucata martensii using PacBio sequencing and Hi-C.</title>
        <authorList>
            <person name="Zheng Z."/>
        </authorList>
    </citation>
    <scope>NUCLEOTIDE SEQUENCE</scope>
    <source>
        <strain evidence="7">ZZ-2019</strain>
        <tissue evidence="7">Adductor muscle</tissue>
    </source>
</reference>
<proteinExistence type="predicted"/>
<comment type="caution">
    <text evidence="7">The sequence shown here is derived from an EMBL/GenBank/DDBJ whole genome shotgun (WGS) entry which is preliminary data.</text>
</comment>
<organism evidence="7 8">
    <name type="scientific">Pinctada imbricata</name>
    <name type="common">Atlantic pearl-oyster</name>
    <name type="synonym">Pinctada martensii</name>
    <dbReference type="NCBI Taxonomy" id="66713"/>
    <lineage>
        <taxon>Eukaryota</taxon>
        <taxon>Metazoa</taxon>
        <taxon>Spiralia</taxon>
        <taxon>Lophotrochozoa</taxon>
        <taxon>Mollusca</taxon>
        <taxon>Bivalvia</taxon>
        <taxon>Autobranchia</taxon>
        <taxon>Pteriomorphia</taxon>
        <taxon>Pterioida</taxon>
        <taxon>Pterioidea</taxon>
        <taxon>Pteriidae</taxon>
        <taxon>Pinctada</taxon>
    </lineage>
</organism>
<dbReference type="InterPro" id="IPR017981">
    <property type="entry name" value="GPCR_2-like_7TM"/>
</dbReference>
<dbReference type="AlphaFoldDB" id="A0AA89CBH9"/>
<keyword evidence="3 5" id="KW-1133">Transmembrane helix</keyword>
<evidence type="ECO:0000256" key="1">
    <source>
        <dbReference type="ARBA" id="ARBA00004141"/>
    </source>
</evidence>
<sequence>MAHLVSLFLSQTLIQFGLLDISYMPLCLAYGITLHYSWLCTFFTLNICCFHIFRIFSDISFAKVVSTRRHRQHIIYLLYSFGVPLILVSINVIYNLQRNNHLGYRYPSCFISNWLSNIVTFTAPVGLITIVDLILFVFTTRNLNSTKHSRAMALSSDNHTVNREHFKVYLKTFFLSGATWILSLVDMFMPITILTYFTVILNSSQGVFLFVIYICNKNVLTSYRKRLTDVFQRSTSSSDPRTMSTSDK</sequence>
<evidence type="ECO:0000313" key="7">
    <source>
        <dbReference type="EMBL" id="KAK3103847.1"/>
    </source>
</evidence>
<dbReference type="InterPro" id="IPR053231">
    <property type="entry name" value="GPCR_LN-TM7"/>
</dbReference>
<dbReference type="EMBL" id="VSWD01000005">
    <property type="protein sequence ID" value="KAK3103847.1"/>
    <property type="molecule type" value="Genomic_DNA"/>
</dbReference>
<dbReference type="GO" id="GO:0016020">
    <property type="term" value="C:membrane"/>
    <property type="evidence" value="ECO:0007669"/>
    <property type="project" value="UniProtKB-SubCell"/>
</dbReference>
<feature type="transmembrane region" description="Helical" evidence="5">
    <location>
        <begin position="191"/>
        <end position="215"/>
    </location>
</feature>
<gene>
    <name evidence="7" type="ORF">FSP39_022410</name>
</gene>
<dbReference type="PROSITE" id="PS50261">
    <property type="entry name" value="G_PROTEIN_RECEP_F2_4"/>
    <property type="match status" value="1"/>
</dbReference>
<evidence type="ECO:0000256" key="3">
    <source>
        <dbReference type="ARBA" id="ARBA00022989"/>
    </source>
</evidence>
<feature type="transmembrane region" description="Helical" evidence="5">
    <location>
        <begin position="74"/>
        <end position="94"/>
    </location>
</feature>
<feature type="transmembrane region" description="Helical" evidence="5">
    <location>
        <begin position="114"/>
        <end position="138"/>
    </location>
</feature>
<keyword evidence="8" id="KW-1185">Reference proteome</keyword>
<name>A0AA89CBH9_PINIB</name>
<evidence type="ECO:0000256" key="2">
    <source>
        <dbReference type="ARBA" id="ARBA00022692"/>
    </source>
</evidence>
<dbReference type="GO" id="GO:0004888">
    <property type="term" value="F:transmembrane signaling receptor activity"/>
    <property type="evidence" value="ECO:0007669"/>
    <property type="project" value="InterPro"/>
</dbReference>